<evidence type="ECO:0000256" key="1">
    <source>
        <dbReference type="SAM" id="Phobius"/>
    </source>
</evidence>
<keyword evidence="1" id="KW-0812">Transmembrane</keyword>
<feature type="transmembrane region" description="Helical" evidence="1">
    <location>
        <begin position="81"/>
        <end position="100"/>
    </location>
</feature>
<dbReference type="PANTHER" id="PTHR12242:SF22">
    <property type="entry name" value="OS02G0130600 PROTEIN"/>
    <property type="match status" value="1"/>
</dbReference>
<name>A0A1V9Y4T1_ACHHY</name>
<feature type="transmembrane region" description="Helical" evidence="1">
    <location>
        <begin position="107"/>
        <end position="125"/>
    </location>
</feature>
<protein>
    <submittedName>
        <fullName evidence="2">Uncharacterized protein</fullName>
    </submittedName>
</protein>
<dbReference type="Proteomes" id="UP000243579">
    <property type="component" value="Unassembled WGS sequence"/>
</dbReference>
<gene>
    <name evidence="2" type="ORF">ACHHYP_17275</name>
</gene>
<keyword evidence="1" id="KW-1133">Transmembrane helix</keyword>
<keyword evidence="3" id="KW-1185">Reference proteome</keyword>
<accession>A0A1V9Y4T1</accession>
<dbReference type="PANTHER" id="PTHR12242">
    <property type="entry name" value="OS02G0130600 PROTEIN-RELATED"/>
    <property type="match status" value="1"/>
</dbReference>
<sequence>MHEGLSNELSYYTVWNFIVQAVYYIWAIYYQLSHWGARNGNSIAHPRSLNTLFNLVWSHSMLVLVVFWTELYYPTMPWYSYIQHGGNTLLFFVEFAGNHFCVQGSDIVYVAVFPTLYTTFIWISHDTWLNGSWPYEFLNMDTPIAPLWYAGIFAAHFVFFGVACGVSSLKMKFFPQSCSDMGAGSIQGLPDKVSYGAVSQYESIA</sequence>
<dbReference type="AlphaFoldDB" id="A0A1V9Y4T1"/>
<comment type="caution">
    <text evidence="2">The sequence shown here is derived from an EMBL/GenBank/DDBJ whole genome shotgun (WGS) entry which is preliminary data.</text>
</comment>
<dbReference type="GO" id="GO:0016020">
    <property type="term" value="C:membrane"/>
    <property type="evidence" value="ECO:0007669"/>
    <property type="project" value="TreeGrafter"/>
</dbReference>
<evidence type="ECO:0000313" key="3">
    <source>
        <dbReference type="Proteomes" id="UP000243579"/>
    </source>
</evidence>
<dbReference type="OrthoDB" id="64939at2759"/>
<feature type="transmembrane region" description="Helical" evidence="1">
    <location>
        <begin position="145"/>
        <end position="166"/>
    </location>
</feature>
<dbReference type="EMBL" id="JNBR01002878">
    <property type="protein sequence ID" value="OQR80733.1"/>
    <property type="molecule type" value="Genomic_DNA"/>
</dbReference>
<feature type="transmembrane region" description="Helical" evidence="1">
    <location>
        <begin position="51"/>
        <end position="69"/>
    </location>
</feature>
<feature type="transmembrane region" description="Helical" evidence="1">
    <location>
        <begin position="12"/>
        <end position="30"/>
    </location>
</feature>
<proteinExistence type="predicted"/>
<keyword evidence="1" id="KW-0472">Membrane</keyword>
<evidence type="ECO:0000313" key="2">
    <source>
        <dbReference type="EMBL" id="OQR80733.1"/>
    </source>
</evidence>
<reference evidence="2 3" key="1">
    <citation type="journal article" date="2014" name="Genome Biol. Evol.">
        <title>The secreted proteins of Achlya hypogyna and Thraustotheca clavata identify the ancestral oomycete secretome and reveal gene acquisitions by horizontal gene transfer.</title>
        <authorList>
            <person name="Misner I."/>
            <person name="Blouin N."/>
            <person name="Leonard G."/>
            <person name="Richards T.A."/>
            <person name="Lane C.E."/>
        </authorList>
    </citation>
    <scope>NUCLEOTIDE SEQUENCE [LARGE SCALE GENOMIC DNA]</scope>
    <source>
        <strain evidence="2 3">ATCC 48635</strain>
    </source>
</reference>
<organism evidence="2 3">
    <name type="scientific">Achlya hypogyna</name>
    <name type="common">Oomycete</name>
    <name type="synonym">Protoachlya hypogyna</name>
    <dbReference type="NCBI Taxonomy" id="1202772"/>
    <lineage>
        <taxon>Eukaryota</taxon>
        <taxon>Sar</taxon>
        <taxon>Stramenopiles</taxon>
        <taxon>Oomycota</taxon>
        <taxon>Saprolegniomycetes</taxon>
        <taxon>Saprolegniales</taxon>
        <taxon>Achlyaceae</taxon>
        <taxon>Achlya</taxon>
    </lineage>
</organism>